<dbReference type="PRINTS" id="PR00990">
    <property type="entry name" value="RIBOKINASE"/>
</dbReference>
<evidence type="ECO:0000256" key="3">
    <source>
        <dbReference type="ARBA" id="ARBA00022777"/>
    </source>
</evidence>
<dbReference type="AlphaFoldDB" id="A0A2H4U4B4"/>
<sequence>MAKNRDLLSIGHSALDYIIRVPEFPKANFSAPINDMKTFNGGAAANVALVGAKLGLKTSLVSAVGGDFKKSNYYEIMESLDVNTDSLIIVPGETSPTAFVLTDENDDQISYFYWGAAKEFASSKVPTQAISNAEAVHLATGDPHFNWKCSEEAKKQDLLVSFDPGQDLGMYDTDKLRDVITNTTILFGNHHEIRRILESLEVDLDGLREIGPKIIVKTCGANGSEIYSNNEKIKIDAIVREAVDPTGAGDSYRAGFLSRFLNGESLEQSAKFASSVSSFIVEQQGCQTNMPTFDDAFDRMSEFY</sequence>
<dbReference type="SUPFAM" id="SSF53613">
    <property type="entry name" value="Ribokinase-like"/>
    <property type="match status" value="1"/>
</dbReference>
<dbReference type="RefSeq" id="WP_019262461.1">
    <property type="nucleotide sequence ID" value="NZ_CAYARK010000067.1"/>
</dbReference>
<organism evidence="6 7">
    <name type="scientific">Methanobrevibacter smithii</name>
    <dbReference type="NCBI Taxonomy" id="2173"/>
    <lineage>
        <taxon>Archaea</taxon>
        <taxon>Methanobacteriati</taxon>
        <taxon>Methanobacteriota</taxon>
        <taxon>Methanomada group</taxon>
        <taxon>Methanobacteria</taxon>
        <taxon>Methanobacteriales</taxon>
        <taxon>Methanobacteriaceae</taxon>
        <taxon>Methanobrevibacter</taxon>
    </lineage>
</organism>
<accession>A0A2H4U4B4</accession>
<dbReference type="GeneID" id="35117765"/>
<comment type="similarity">
    <text evidence="1 4">Belongs to the carbohydrate kinase PfkB family.</text>
</comment>
<dbReference type="CDD" id="cd01942">
    <property type="entry name" value="ribokinase_group_A"/>
    <property type="match status" value="1"/>
</dbReference>
<dbReference type="GO" id="GO:0006796">
    <property type="term" value="P:phosphate-containing compound metabolic process"/>
    <property type="evidence" value="ECO:0007669"/>
    <property type="project" value="UniProtKB-ARBA"/>
</dbReference>
<dbReference type="EMBL" id="CP017803">
    <property type="protein sequence ID" value="ATZ58951.1"/>
    <property type="molecule type" value="Genomic_DNA"/>
</dbReference>
<dbReference type="GO" id="GO:0016301">
    <property type="term" value="F:kinase activity"/>
    <property type="evidence" value="ECO:0007669"/>
    <property type="project" value="UniProtKB-KW"/>
</dbReference>
<dbReference type="PANTHER" id="PTHR10584">
    <property type="entry name" value="SUGAR KINASE"/>
    <property type="match status" value="1"/>
</dbReference>
<dbReference type="InterPro" id="IPR002173">
    <property type="entry name" value="Carboh/pur_kinase_PfkB_CS"/>
</dbReference>
<dbReference type="InterPro" id="IPR029056">
    <property type="entry name" value="Ribokinase-like"/>
</dbReference>
<evidence type="ECO:0000313" key="6">
    <source>
        <dbReference type="EMBL" id="ATZ58951.1"/>
    </source>
</evidence>
<dbReference type="Gene3D" id="3.40.1190.20">
    <property type="match status" value="1"/>
</dbReference>
<dbReference type="PANTHER" id="PTHR10584:SF166">
    <property type="entry name" value="RIBOKINASE"/>
    <property type="match status" value="1"/>
</dbReference>
<evidence type="ECO:0000259" key="5">
    <source>
        <dbReference type="Pfam" id="PF00294"/>
    </source>
</evidence>
<evidence type="ECO:0000256" key="4">
    <source>
        <dbReference type="RuleBase" id="RU003704"/>
    </source>
</evidence>
<proteinExistence type="inferred from homology"/>
<dbReference type="InterPro" id="IPR011611">
    <property type="entry name" value="PfkB_dom"/>
</dbReference>
<dbReference type="InterPro" id="IPR002139">
    <property type="entry name" value="Ribo/fructo_kinase"/>
</dbReference>
<feature type="domain" description="Carbohydrate kinase PfkB" evidence="5">
    <location>
        <begin position="5"/>
        <end position="292"/>
    </location>
</feature>
<name>A0A2H4U4B4_METSM</name>
<evidence type="ECO:0000256" key="2">
    <source>
        <dbReference type="ARBA" id="ARBA00022679"/>
    </source>
</evidence>
<keyword evidence="2 4" id="KW-0808">Transferase</keyword>
<dbReference type="Proteomes" id="UP000232133">
    <property type="component" value="Chromosome"/>
</dbReference>
<dbReference type="PROSITE" id="PS00584">
    <property type="entry name" value="PFKB_KINASES_2"/>
    <property type="match status" value="1"/>
</dbReference>
<gene>
    <name evidence="6" type="ORF">BK798_00265</name>
</gene>
<protein>
    <submittedName>
        <fullName evidence="6">Sugar kinase</fullName>
    </submittedName>
</protein>
<dbReference type="PROSITE" id="PS00583">
    <property type="entry name" value="PFKB_KINASES_1"/>
    <property type="match status" value="1"/>
</dbReference>
<keyword evidence="3 4" id="KW-0418">Kinase</keyword>
<reference evidence="6 7" key="1">
    <citation type="submission" date="2016-10" db="EMBL/GenBank/DDBJ databases">
        <authorList>
            <person name="Varghese N."/>
        </authorList>
    </citation>
    <scope>NUCLEOTIDE SEQUENCE [LARGE SCALE GENOMIC DNA]</scope>
    <source>
        <strain evidence="6 7">KB11</strain>
    </source>
</reference>
<dbReference type="Pfam" id="PF00294">
    <property type="entry name" value="PfkB"/>
    <property type="match status" value="1"/>
</dbReference>
<evidence type="ECO:0000256" key="1">
    <source>
        <dbReference type="ARBA" id="ARBA00010688"/>
    </source>
</evidence>
<evidence type="ECO:0000313" key="7">
    <source>
        <dbReference type="Proteomes" id="UP000232133"/>
    </source>
</evidence>